<feature type="non-terminal residue" evidence="5">
    <location>
        <position position="178"/>
    </location>
</feature>
<evidence type="ECO:0000256" key="4">
    <source>
        <dbReference type="SAM" id="MobiDB-lite"/>
    </source>
</evidence>
<dbReference type="OMA" id="TIVRMLI"/>
<gene>
    <name evidence="5" type="ORF">RHOBADRAFT_38026</name>
</gene>
<protein>
    <submittedName>
        <fullName evidence="5">Uncharacterized protein</fullName>
    </submittedName>
</protein>
<accession>A0A0P9GJZ6</accession>
<dbReference type="SUPFAM" id="SSF48403">
    <property type="entry name" value="Ankyrin repeat"/>
    <property type="match status" value="1"/>
</dbReference>
<reference evidence="5 6" key="1">
    <citation type="journal article" date="2015" name="Front. Microbiol.">
        <title>Genome sequence of the plant growth promoting endophytic yeast Rhodotorula graminis WP1.</title>
        <authorList>
            <person name="Firrincieli A."/>
            <person name="Otillar R."/>
            <person name="Salamov A."/>
            <person name="Schmutz J."/>
            <person name="Khan Z."/>
            <person name="Redman R.S."/>
            <person name="Fleck N.D."/>
            <person name="Lindquist E."/>
            <person name="Grigoriev I.V."/>
            <person name="Doty S.L."/>
        </authorList>
    </citation>
    <scope>NUCLEOTIDE SEQUENCE [LARGE SCALE GENOMIC DNA]</scope>
    <source>
        <strain evidence="5 6">WP1</strain>
    </source>
</reference>
<keyword evidence="1" id="KW-0677">Repeat</keyword>
<dbReference type="SMART" id="SM00248">
    <property type="entry name" value="ANK"/>
    <property type="match status" value="3"/>
</dbReference>
<evidence type="ECO:0000313" key="6">
    <source>
        <dbReference type="Proteomes" id="UP000053890"/>
    </source>
</evidence>
<keyword evidence="2 3" id="KW-0040">ANK repeat</keyword>
<dbReference type="GeneID" id="28973933"/>
<dbReference type="Pfam" id="PF12796">
    <property type="entry name" value="Ank_2"/>
    <property type="match status" value="2"/>
</dbReference>
<dbReference type="RefSeq" id="XP_018269516.1">
    <property type="nucleotide sequence ID" value="XM_018413484.1"/>
</dbReference>
<feature type="compositionally biased region" description="Basic residues" evidence="4">
    <location>
        <begin position="13"/>
        <end position="22"/>
    </location>
</feature>
<sequence>MSSHSHGSSAHDHAKHPHRHRALSLGAARSRDEARLGITTDYKDLSLHSAAANGNLGLVQYALSHGQPVNSVLNGVLPLHAAASSGNETIVRMLIEAGADVNSPRLSRRYTREGSKSSGVSVGSQGSTPLHFAAANGHMSVLVLLLSYGADPRVPEKHGLTPAQMAAANGHRDAAALL</sequence>
<feature type="repeat" description="ANK" evidence="3">
    <location>
        <begin position="74"/>
        <end position="106"/>
    </location>
</feature>
<dbReference type="Gene3D" id="1.25.40.20">
    <property type="entry name" value="Ankyrin repeat-containing domain"/>
    <property type="match status" value="2"/>
</dbReference>
<evidence type="ECO:0000256" key="1">
    <source>
        <dbReference type="ARBA" id="ARBA00022737"/>
    </source>
</evidence>
<dbReference type="InterPro" id="IPR036770">
    <property type="entry name" value="Ankyrin_rpt-contain_sf"/>
</dbReference>
<feature type="repeat" description="ANK" evidence="3">
    <location>
        <begin position="125"/>
        <end position="157"/>
    </location>
</feature>
<dbReference type="PROSITE" id="PS50297">
    <property type="entry name" value="ANK_REP_REGION"/>
    <property type="match status" value="2"/>
</dbReference>
<keyword evidence="6" id="KW-1185">Reference proteome</keyword>
<feature type="region of interest" description="Disordered" evidence="4">
    <location>
        <begin position="1"/>
        <end position="28"/>
    </location>
</feature>
<dbReference type="InterPro" id="IPR002110">
    <property type="entry name" value="Ankyrin_rpt"/>
</dbReference>
<evidence type="ECO:0000256" key="3">
    <source>
        <dbReference type="PROSITE-ProRule" id="PRU00023"/>
    </source>
</evidence>
<evidence type="ECO:0000256" key="2">
    <source>
        <dbReference type="ARBA" id="ARBA00023043"/>
    </source>
</evidence>
<dbReference type="AlphaFoldDB" id="A0A0P9GJZ6"/>
<organism evidence="5 6">
    <name type="scientific">Rhodotorula graminis (strain WP1)</name>
    <dbReference type="NCBI Taxonomy" id="578459"/>
    <lineage>
        <taxon>Eukaryota</taxon>
        <taxon>Fungi</taxon>
        <taxon>Dikarya</taxon>
        <taxon>Basidiomycota</taxon>
        <taxon>Pucciniomycotina</taxon>
        <taxon>Microbotryomycetes</taxon>
        <taxon>Sporidiobolales</taxon>
        <taxon>Sporidiobolaceae</taxon>
        <taxon>Rhodotorula</taxon>
    </lineage>
</organism>
<dbReference type="OrthoDB" id="194358at2759"/>
<dbReference type="PANTHER" id="PTHR24173:SF74">
    <property type="entry name" value="ANKYRIN REPEAT DOMAIN-CONTAINING PROTEIN 16"/>
    <property type="match status" value="1"/>
</dbReference>
<dbReference type="PROSITE" id="PS50088">
    <property type="entry name" value="ANK_REPEAT"/>
    <property type="match status" value="2"/>
</dbReference>
<dbReference type="STRING" id="578459.A0A0P9GJZ6"/>
<proteinExistence type="predicted"/>
<dbReference type="PANTHER" id="PTHR24173">
    <property type="entry name" value="ANKYRIN REPEAT CONTAINING"/>
    <property type="match status" value="1"/>
</dbReference>
<dbReference type="EMBL" id="KQ474082">
    <property type="protein sequence ID" value="KPV73467.1"/>
    <property type="molecule type" value="Genomic_DNA"/>
</dbReference>
<evidence type="ECO:0000313" key="5">
    <source>
        <dbReference type="EMBL" id="KPV73467.1"/>
    </source>
</evidence>
<dbReference type="Proteomes" id="UP000053890">
    <property type="component" value="Unassembled WGS sequence"/>
</dbReference>
<name>A0A0P9GJZ6_RHOGW</name>